<dbReference type="EMBL" id="KZ288372">
    <property type="protein sequence ID" value="PBC26725.1"/>
    <property type="molecule type" value="Genomic_DNA"/>
</dbReference>
<dbReference type="Proteomes" id="UP000242457">
    <property type="component" value="Unassembled WGS sequence"/>
</dbReference>
<feature type="transmembrane region" description="Helical" evidence="5">
    <location>
        <begin position="157"/>
        <end position="186"/>
    </location>
</feature>
<proteinExistence type="predicted"/>
<organism evidence="7 8">
    <name type="scientific">Apis cerana cerana</name>
    <name type="common">Oriental honeybee</name>
    <dbReference type="NCBI Taxonomy" id="94128"/>
    <lineage>
        <taxon>Eukaryota</taxon>
        <taxon>Metazoa</taxon>
        <taxon>Ecdysozoa</taxon>
        <taxon>Arthropoda</taxon>
        <taxon>Hexapoda</taxon>
        <taxon>Insecta</taxon>
        <taxon>Pterygota</taxon>
        <taxon>Neoptera</taxon>
        <taxon>Endopterygota</taxon>
        <taxon>Hymenoptera</taxon>
        <taxon>Apocrita</taxon>
        <taxon>Aculeata</taxon>
        <taxon>Apoidea</taxon>
        <taxon>Anthophila</taxon>
        <taxon>Apidae</taxon>
        <taxon>Apis</taxon>
    </lineage>
</organism>
<evidence type="ECO:0000259" key="6">
    <source>
        <dbReference type="Pfam" id="PF01490"/>
    </source>
</evidence>
<feature type="domain" description="Amino acid transporter transmembrane" evidence="6">
    <location>
        <begin position="22"/>
        <end position="214"/>
    </location>
</feature>
<dbReference type="OrthoDB" id="1684102at2759"/>
<dbReference type="InterPro" id="IPR013057">
    <property type="entry name" value="AA_transpt_TM"/>
</dbReference>
<keyword evidence="2 5" id="KW-0812">Transmembrane</keyword>
<gene>
    <name evidence="7" type="ORF">APICC_04438</name>
</gene>
<accession>A0A2A3E4U9</accession>
<reference evidence="7 8" key="1">
    <citation type="submission" date="2014-07" db="EMBL/GenBank/DDBJ databases">
        <title>Genomic and transcriptomic analysis on Apis cerana provide comprehensive insights into honey bee biology.</title>
        <authorList>
            <person name="Diao Q."/>
            <person name="Sun L."/>
            <person name="Zheng H."/>
            <person name="Zheng H."/>
            <person name="Xu S."/>
            <person name="Wang S."/>
            <person name="Zeng Z."/>
            <person name="Hu F."/>
            <person name="Su S."/>
            <person name="Wu J."/>
        </authorList>
    </citation>
    <scope>NUCLEOTIDE SEQUENCE [LARGE SCALE GENOMIC DNA]</scope>
    <source>
        <tissue evidence="7">Pupae without intestine</tissue>
    </source>
</reference>
<dbReference type="PANTHER" id="PTHR22950">
    <property type="entry name" value="AMINO ACID TRANSPORTER"/>
    <property type="match status" value="1"/>
</dbReference>
<protein>
    <submittedName>
        <fullName evidence="7">Proton-coupled amino acid transporter</fullName>
    </submittedName>
</protein>
<sequence>MIRKSKRNSGQLPPSFVPNSQIMPLENEMKKPKVFMKTFGVLNIGMGVIVALYTGMGFFGYIRYGGAIEGSITFSLGEPLALANAVQILLAIAIFFTHPIQCYVAIDIIWNEYIAPNLEKNSHKLLWEYVVRTSLVLLTYGINEVLLAVAIPQLDLFISLFGALCLSGLGLAFPAIIQICTFWTVCDRTERSIMVAKNMSLVLFGILGLIVGTYTKAKISHICWSISVVLINVIRNDGYHIVEITIHMYITEYREYNCELGNLIRTMIYTVLLEDMSKDYFIMNLKAIKISTKFIYLFFLSIFCIPLTQHSKYLIERSLIFVDIDMK</sequence>
<comment type="subcellular location">
    <subcellularLocation>
        <location evidence="1">Membrane</location>
        <topology evidence="1">Multi-pass membrane protein</topology>
    </subcellularLocation>
</comment>
<dbReference type="STRING" id="94128.A0A2A3E4U9"/>
<evidence type="ECO:0000313" key="7">
    <source>
        <dbReference type="EMBL" id="PBC26725.1"/>
    </source>
</evidence>
<dbReference type="GO" id="GO:0005774">
    <property type="term" value="C:vacuolar membrane"/>
    <property type="evidence" value="ECO:0007669"/>
    <property type="project" value="TreeGrafter"/>
</dbReference>
<dbReference type="GO" id="GO:0015179">
    <property type="term" value="F:L-amino acid transmembrane transporter activity"/>
    <property type="evidence" value="ECO:0007669"/>
    <property type="project" value="TreeGrafter"/>
</dbReference>
<dbReference type="AlphaFoldDB" id="A0A2A3E4U9"/>
<dbReference type="Pfam" id="PF01490">
    <property type="entry name" value="Aa_trans"/>
    <property type="match status" value="1"/>
</dbReference>
<evidence type="ECO:0000256" key="1">
    <source>
        <dbReference type="ARBA" id="ARBA00004141"/>
    </source>
</evidence>
<evidence type="ECO:0000256" key="4">
    <source>
        <dbReference type="ARBA" id="ARBA00023136"/>
    </source>
</evidence>
<evidence type="ECO:0000313" key="8">
    <source>
        <dbReference type="Proteomes" id="UP000242457"/>
    </source>
</evidence>
<evidence type="ECO:0000256" key="3">
    <source>
        <dbReference type="ARBA" id="ARBA00022989"/>
    </source>
</evidence>
<feature type="transmembrane region" description="Helical" evidence="5">
    <location>
        <begin position="290"/>
        <end position="308"/>
    </location>
</feature>
<feature type="transmembrane region" description="Helical" evidence="5">
    <location>
        <begin position="39"/>
        <end position="62"/>
    </location>
</feature>
<keyword evidence="4 5" id="KW-0472">Membrane</keyword>
<dbReference type="PANTHER" id="PTHR22950:SF680">
    <property type="entry name" value="PROTON-COUPLED AMINO ACID TRANSPORTER 4-LIKE PROTEIN"/>
    <property type="match status" value="1"/>
</dbReference>
<feature type="transmembrane region" description="Helical" evidence="5">
    <location>
        <begin position="82"/>
        <end position="109"/>
    </location>
</feature>
<evidence type="ECO:0000256" key="2">
    <source>
        <dbReference type="ARBA" id="ARBA00022692"/>
    </source>
</evidence>
<keyword evidence="8" id="KW-1185">Reference proteome</keyword>
<evidence type="ECO:0000256" key="5">
    <source>
        <dbReference type="SAM" id="Phobius"/>
    </source>
</evidence>
<keyword evidence="3 5" id="KW-1133">Transmembrane helix</keyword>
<name>A0A2A3E4U9_APICC</name>
<feature type="transmembrane region" description="Helical" evidence="5">
    <location>
        <begin position="198"/>
        <end position="215"/>
    </location>
</feature>